<dbReference type="SUPFAM" id="SSF48452">
    <property type="entry name" value="TPR-like"/>
    <property type="match status" value="1"/>
</dbReference>
<dbReference type="Pfam" id="PF12771">
    <property type="entry name" value="SusD-like_2"/>
    <property type="match status" value="1"/>
</dbReference>
<gene>
    <name evidence="2" type="ORF">FHS68_001062</name>
</gene>
<name>A0ABX0ULB5_9BACT</name>
<reference evidence="2 3" key="1">
    <citation type="submission" date="2020-03" db="EMBL/GenBank/DDBJ databases">
        <title>Genomic Encyclopedia of Type Strains, Phase IV (KMG-IV): sequencing the most valuable type-strain genomes for metagenomic binning, comparative biology and taxonomic classification.</title>
        <authorList>
            <person name="Goeker M."/>
        </authorList>
    </citation>
    <scope>NUCLEOTIDE SEQUENCE [LARGE SCALE GENOMIC DNA]</scope>
    <source>
        <strain evidence="2 3">DSM 102865</strain>
    </source>
</reference>
<evidence type="ECO:0000256" key="1">
    <source>
        <dbReference type="SAM" id="SignalP"/>
    </source>
</evidence>
<dbReference type="Proteomes" id="UP001179181">
    <property type="component" value="Unassembled WGS sequence"/>
</dbReference>
<evidence type="ECO:0008006" key="4">
    <source>
        <dbReference type="Google" id="ProtNLM"/>
    </source>
</evidence>
<dbReference type="PROSITE" id="PS51257">
    <property type="entry name" value="PROKAR_LIPOPROTEIN"/>
    <property type="match status" value="1"/>
</dbReference>
<feature type="signal peptide" evidence="1">
    <location>
        <begin position="1"/>
        <end position="21"/>
    </location>
</feature>
<sequence length="477" mass="52444">MKNIKQIAALAFIFFLTTLTGCENFLDVNVDQTLKGDASMQELLPTAEFYTGEASYQQAFVACQYAQQIGNAIGSNGIDTYAETDNTIGWSNLYLYVIPQLNLIIRKGQEENASAYVGIAKVLMAYNLGIATVNWENVPYSQADLKNFSPAYDTQEQIYLIISKLLDESVAELAKNTGAKPAADDLIYNGDMSKWTKLAYSLKARYAMHFSVKNPQQAAQAAIAALPNAMASNADDFQLQYNSKNLSPWYSRVAIPNTTSNLSVTFTNTFVDLTNGTAQKVVDPRLSKVISLKNNQTVYSGVIPGSGSGSTVDLTAKAWHSNVNSPLVMMTYSEVKAIEAEARFLLNGGTATSAGTTAQAYTAYQEIISNNMKKVGVTEADIAAYLAAAPVNVGLGKLTLKHIITEKFKSMLLIGDIWTDIRKYNYLDFPMPSNVNPDLQGKRIQRMKYPDSEVTRNSKTVQANQKNPEIPMWFLVK</sequence>
<dbReference type="Gene3D" id="1.25.40.390">
    <property type="match status" value="1"/>
</dbReference>
<organism evidence="2 3">
    <name type="scientific">Dyadobacter arcticus</name>
    <dbReference type="NCBI Taxonomy" id="1078754"/>
    <lineage>
        <taxon>Bacteria</taxon>
        <taxon>Pseudomonadati</taxon>
        <taxon>Bacteroidota</taxon>
        <taxon>Cytophagia</taxon>
        <taxon>Cytophagales</taxon>
        <taxon>Spirosomataceae</taxon>
        <taxon>Dyadobacter</taxon>
    </lineage>
</organism>
<dbReference type="RefSeq" id="WP_167267852.1">
    <property type="nucleotide sequence ID" value="NZ_JAASQJ010000001.1"/>
</dbReference>
<evidence type="ECO:0000313" key="3">
    <source>
        <dbReference type="Proteomes" id="UP001179181"/>
    </source>
</evidence>
<keyword evidence="1" id="KW-0732">Signal</keyword>
<proteinExistence type="predicted"/>
<accession>A0ABX0ULB5</accession>
<keyword evidence="3" id="KW-1185">Reference proteome</keyword>
<evidence type="ECO:0000313" key="2">
    <source>
        <dbReference type="EMBL" id="NIJ51906.1"/>
    </source>
</evidence>
<dbReference type="InterPro" id="IPR041662">
    <property type="entry name" value="SusD-like_2"/>
</dbReference>
<comment type="caution">
    <text evidence="2">The sequence shown here is derived from an EMBL/GenBank/DDBJ whole genome shotgun (WGS) entry which is preliminary data.</text>
</comment>
<dbReference type="EMBL" id="JAASQJ010000001">
    <property type="protein sequence ID" value="NIJ51906.1"/>
    <property type="molecule type" value="Genomic_DNA"/>
</dbReference>
<feature type="chain" id="PRO_5045500130" description="Starch-binding associating with outer membrane" evidence="1">
    <location>
        <begin position="22"/>
        <end position="477"/>
    </location>
</feature>
<protein>
    <recommendedName>
        <fullName evidence="4">Starch-binding associating with outer membrane</fullName>
    </recommendedName>
</protein>
<dbReference type="InterPro" id="IPR011990">
    <property type="entry name" value="TPR-like_helical_dom_sf"/>
</dbReference>